<evidence type="ECO:0000256" key="1">
    <source>
        <dbReference type="SAM" id="SignalP"/>
    </source>
</evidence>
<feature type="signal peptide" evidence="1">
    <location>
        <begin position="1"/>
        <end position="27"/>
    </location>
</feature>
<dbReference type="SUPFAM" id="SSF49695">
    <property type="entry name" value="gamma-Crystallin-like"/>
    <property type="match status" value="1"/>
</dbReference>
<protein>
    <submittedName>
        <fullName evidence="2">Uncharacterized protein</fullName>
    </submittedName>
</protein>
<sequence>MRFRALPFASIALAGVMLASLAAPAQAQTAETERHCVANLSAPHTPTTCYDSFTLAIADATGGRVTDAPNNVRGAVNDPVFEARINAIGGQKDGAAIMAEAPISIFYDDTAFRGSSLIYTTDRDCAYPPDLWDFSASYVGNDWNDRIASFRTYRFCRVTLFEHRDFLGLGLTWTTPWERQIGVMHDEVSSIAWG</sequence>
<evidence type="ECO:0000313" key="3">
    <source>
        <dbReference type="Proteomes" id="UP000680866"/>
    </source>
</evidence>
<dbReference type="Proteomes" id="UP000680866">
    <property type="component" value="Chromosome"/>
</dbReference>
<accession>A0A810N9X2</accession>
<gene>
    <name evidence="2" type="ORF">Prubr_53840</name>
</gene>
<dbReference type="KEGG" id="pry:Prubr_53840"/>
<dbReference type="InterPro" id="IPR011024">
    <property type="entry name" value="G_crystallin-like"/>
</dbReference>
<reference evidence="2" key="1">
    <citation type="submission" date="2020-08" db="EMBL/GenBank/DDBJ databases">
        <title>Whole genome shotgun sequence of Polymorphospora rubra NBRC 101157.</title>
        <authorList>
            <person name="Komaki H."/>
            <person name="Tamura T."/>
        </authorList>
    </citation>
    <scope>NUCLEOTIDE SEQUENCE</scope>
    <source>
        <strain evidence="2">NBRC 101157</strain>
    </source>
</reference>
<dbReference type="EMBL" id="AP023359">
    <property type="protein sequence ID" value="BCJ68363.1"/>
    <property type="molecule type" value="Genomic_DNA"/>
</dbReference>
<dbReference type="AlphaFoldDB" id="A0A810N9X2"/>
<keyword evidence="3" id="KW-1185">Reference proteome</keyword>
<feature type="chain" id="PRO_5032681008" evidence="1">
    <location>
        <begin position="28"/>
        <end position="194"/>
    </location>
</feature>
<organism evidence="2 3">
    <name type="scientific">Polymorphospora rubra</name>
    <dbReference type="NCBI Taxonomy" id="338584"/>
    <lineage>
        <taxon>Bacteria</taxon>
        <taxon>Bacillati</taxon>
        <taxon>Actinomycetota</taxon>
        <taxon>Actinomycetes</taxon>
        <taxon>Micromonosporales</taxon>
        <taxon>Micromonosporaceae</taxon>
        <taxon>Polymorphospora</taxon>
    </lineage>
</organism>
<name>A0A810N9X2_9ACTN</name>
<dbReference type="RefSeq" id="WP_212817619.1">
    <property type="nucleotide sequence ID" value="NZ_AP023359.1"/>
</dbReference>
<dbReference type="Gene3D" id="2.60.20.10">
    <property type="entry name" value="Crystallins"/>
    <property type="match status" value="1"/>
</dbReference>
<proteinExistence type="predicted"/>
<evidence type="ECO:0000313" key="2">
    <source>
        <dbReference type="EMBL" id="BCJ68363.1"/>
    </source>
</evidence>
<keyword evidence="1" id="KW-0732">Signal</keyword>